<evidence type="ECO:0000256" key="3">
    <source>
        <dbReference type="ARBA" id="ARBA00023163"/>
    </source>
</evidence>
<accession>A0ABS1JK03</accession>
<dbReference type="Proteomes" id="UP000622707">
    <property type="component" value="Unassembled WGS sequence"/>
</dbReference>
<dbReference type="Pfam" id="PF00392">
    <property type="entry name" value="GntR"/>
    <property type="match status" value="1"/>
</dbReference>
<organism evidence="6 7">
    <name type="scientific">Ramlibacter alkalitolerans</name>
    <dbReference type="NCBI Taxonomy" id="2039631"/>
    <lineage>
        <taxon>Bacteria</taxon>
        <taxon>Pseudomonadati</taxon>
        <taxon>Pseudomonadota</taxon>
        <taxon>Betaproteobacteria</taxon>
        <taxon>Burkholderiales</taxon>
        <taxon>Comamonadaceae</taxon>
        <taxon>Ramlibacter</taxon>
    </lineage>
</organism>
<dbReference type="SUPFAM" id="SSF64288">
    <property type="entry name" value="Chorismate lyase-like"/>
    <property type="match status" value="1"/>
</dbReference>
<gene>
    <name evidence="6" type="ORF">JI746_05495</name>
</gene>
<keyword evidence="7" id="KW-1185">Reference proteome</keyword>
<reference evidence="6 7" key="1">
    <citation type="journal article" date="2017" name="Int. J. Syst. Evol. Microbiol.">
        <title>Ramlibacter alkalitolerans sp. nov., alkali-tolerant bacterium isolated from soil of ginseng.</title>
        <authorList>
            <person name="Lee D.H."/>
            <person name="Cha C.J."/>
        </authorList>
    </citation>
    <scope>NUCLEOTIDE SEQUENCE [LARGE SCALE GENOMIC DNA]</scope>
    <source>
        <strain evidence="6 7">KACC 19305</strain>
    </source>
</reference>
<evidence type="ECO:0000313" key="7">
    <source>
        <dbReference type="Proteomes" id="UP000622707"/>
    </source>
</evidence>
<sequence>MRERASIPPPKAAEALPPDLPASQPGLDARRQPLYASVAQALMRDIAQKRYPVGSLLPTEDAIASRYGVSRHTVRQALRELKEEGVISSHAGIGTRVRAPSQSPRVFGGINTIGDLLQFAESTEMRVLARKEIVADAAFAAEHECKPGQVWLEVTLLRKVADQKRPLAHVRAYVRPEFADAVNRDKIFTRPLYAHIEEHYGLRVIEVQQEITAVNLDPEIARSLKAADGQAAMRITRYFYDRSGNTVEISIGHYPSGLYTQRSRFRAHRSERDDEQAAPAAAAARARRA</sequence>
<evidence type="ECO:0000256" key="1">
    <source>
        <dbReference type="ARBA" id="ARBA00023015"/>
    </source>
</evidence>
<protein>
    <submittedName>
        <fullName evidence="6">GntR family transcriptional regulator</fullName>
    </submittedName>
</protein>
<dbReference type="PROSITE" id="PS50949">
    <property type="entry name" value="HTH_GNTR"/>
    <property type="match status" value="1"/>
</dbReference>
<comment type="caution">
    <text evidence="6">The sequence shown here is derived from an EMBL/GenBank/DDBJ whole genome shotgun (WGS) entry which is preliminary data.</text>
</comment>
<evidence type="ECO:0000256" key="4">
    <source>
        <dbReference type="SAM" id="MobiDB-lite"/>
    </source>
</evidence>
<dbReference type="InterPro" id="IPR000524">
    <property type="entry name" value="Tscrpt_reg_HTH_GntR"/>
</dbReference>
<dbReference type="SMART" id="SM00345">
    <property type="entry name" value="HTH_GNTR"/>
    <property type="match status" value="1"/>
</dbReference>
<dbReference type="PANTHER" id="PTHR44846">
    <property type="entry name" value="MANNOSYL-D-GLYCERATE TRANSPORT/METABOLISM SYSTEM REPRESSOR MNGR-RELATED"/>
    <property type="match status" value="1"/>
</dbReference>
<dbReference type="Gene3D" id="3.40.1410.10">
    <property type="entry name" value="Chorismate lyase-like"/>
    <property type="match status" value="1"/>
</dbReference>
<dbReference type="InterPro" id="IPR050679">
    <property type="entry name" value="Bact_HTH_transcr_reg"/>
</dbReference>
<keyword evidence="1" id="KW-0805">Transcription regulation</keyword>
<dbReference type="InterPro" id="IPR036388">
    <property type="entry name" value="WH-like_DNA-bd_sf"/>
</dbReference>
<feature type="region of interest" description="Disordered" evidence="4">
    <location>
        <begin position="1"/>
        <end position="27"/>
    </location>
</feature>
<feature type="domain" description="HTH gntR-type" evidence="5">
    <location>
        <begin position="32"/>
        <end position="100"/>
    </location>
</feature>
<proteinExistence type="predicted"/>
<evidence type="ECO:0000256" key="2">
    <source>
        <dbReference type="ARBA" id="ARBA00023125"/>
    </source>
</evidence>
<dbReference type="Pfam" id="PF07702">
    <property type="entry name" value="UTRA"/>
    <property type="match status" value="1"/>
</dbReference>
<dbReference type="InterPro" id="IPR011663">
    <property type="entry name" value="UTRA"/>
</dbReference>
<dbReference type="PANTHER" id="PTHR44846:SF1">
    <property type="entry name" value="MANNOSYL-D-GLYCERATE TRANSPORT_METABOLISM SYSTEM REPRESSOR MNGR-RELATED"/>
    <property type="match status" value="1"/>
</dbReference>
<evidence type="ECO:0000259" key="5">
    <source>
        <dbReference type="PROSITE" id="PS50949"/>
    </source>
</evidence>
<evidence type="ECO:0000313" key="6">
    <source>
        <dbReference type="EMBL" id="MBL0424559.1"/>
    </source>
</evidence>
<dbReference type="PRINTS" id="PR00035">
    <property type="entry name" value="HTHGNTR"/>
</dbReference>
<feature type="compositionally biased region" description="Low complexity" evidence="4">
    <location>
        <begin position="277"/>
        <end position="289"/>
    </location>
</feature>
<dbReference type="SUPFAM" id="SSF46785">
    <property type="entry name" value="Winged helix' DNA-binding domain"/>
    <property type="match status" value="1"/>
</dbReference>
<dbReference type="EMBL" id="JAEQND010000003">
    <property type="protein sequence ID" value="MBL0424559.1"/>
    <property type="molecule type" value="Genomic_DNA"/>
</dbReference>
<dbReference type="RefSeq" id="WP_201687811.1">
    <property type="nucleotide sequence ID" value="NZ_JAEQND010000003.1"/>
</dbReference>
<dbReference type="Gene3D" id="1.10.10.10">
    <property type="entry name" value="Winged helix-like DNA-binding domain superfamily/Winged helix DNA-binding domain"/>
    <property type="match status" value="1"/>
</dbReference>
<keyword evidence="3" id="KW-0804">Transcription</keyword>
<dbReference type="CDD" id="cd07377">
    <property type="entry name" value="WHTH_GntR"/>
    <property type="match status" value="1"/>
</dbReference>
<dbReference type="InterPro" id="IPR028978">
    <property type="entry name" value="Chorismate_lyase_/UTRA_dom_sf"/>
</dbReference>
<dbReference type="SMART" id="SM00866">
    <property type="entry name" value="UTRA"/>
    <property type="match status" value="1"/>
</dbReference>
<keyword evidence="2" id="KW-0238">DNA-binding</keyword>
<feature type="region of interest" description="Disordered" evidence="4">
    <location>
        <begin position="265"/>
        <end position="289"/>
    </location>
</feature>
<name>A0ABS1JK03_9BURK</name>
<dbReference type="InterPro" id="IPR036390">
    <property type="entry name" value="WH_DNA-bd_sf"/>
</dbReference>